<dbReference type="Pfam" id="PF01636">
    <property type="entry name" value="APH"/>
    <property type="match status" value="1"/>
</dbReference>
<evidence type="ECO:0000313" key="2">
    <source>
        <dbReference type="EMBL" id="TFB99878.1"/>
    </source>
</evidence>
<keyword evidence="3" id="KW-1185">Reference proteome</keyword>
<evidence type="ECO:0000259" key="1">
    <source>
        <dbReference type="Pfam" id="PF01636"/>
    </source>
</evidence>
<sequence length="253" mass="28009">MGEDELKLTGGNASGAVVRVGDTVRKPWISNTSVMQSYLAELRSHGVDAPRPLGRDESGRQSVEFVEGVMALDQMPLGTDDLRRVGQMIRRIHDASESVPIPDPDGWEMLLPVDDPNLMCHNDLAPWNLVIGDRWVFIDWDGAGPSTRLWDLAYAAQAFGMLVAGEPVESAGLRLRALVEGYEADTALRDALPATMAKRTAAMFELLRTSHETGLQPWADMYESGHGEFWRDATEYVNQNRTAWEQALSRPSS</sequence>
<gene>
    <name evidence="2" type="ORF">E3O32_15650</name>
</gene>
<dbReference type="RefSeq" id="WP_134510761.1">
    <property type="nucleotide sequence ID" value="NZ_SOFM01000049.1"/>
</dbReference>
<protein>
    <submittedName>
        <fullName evidence="2">Aminoglycoside phosphotransferase</fullName>
    </submittedName>
</protein>
<dbReference type="GO" id="GO:0016740">
    <property type="term" value="F:transferase activity"/>
    <property type="evidence" value="ECO:0007669"/>
    <property type="project" value="UniProtKB-KW"/>
</dbReference>
<feature type="domain" description="Aminoglycoside phosphotransferase" evidence="1">
    <location>
        <begin position="45"/>
        <end position="168"/>
    </location>
</feature>
<dbReference type="Gene3D" id="3.90.1200.10">
    <property type="match status" value="1"/>
</dbReference>
<evidence type="ECO:0000313" key="3">
    <source>
        <dbReference type="Proteomes" id="UP000297643"/>
    </source>
</evidence>
<dbReference type="InterPro" id="IPR002575">
    <property type="entry name" value="Aminoglycoside_PTrfase"/>
</dbReference>
<dbReference type="InterPro" id="IPR011009">
    <property type="entry name" value="Kinase-like_dom_sf"/>
</dbReference>
<dbReference type="Proteomes" id="UP000297643">
    <property type="component" value="Unassembled WGS sequence"/>
</dbReference>
<proteinExistence type="predicted"/>
<organism evidence="2 3">
    <name type="scientific">Cryobacterium mannosilyticum</name>
    <dbReference type="NCBI Taxonomy" id="1259190"/>
    <lineage>
        <taxon>Bacteria</taxon>
        <taxon>Bacillati</taxon>
        <taxon>Actinomycetota</taxon>
        <taxon>Actinomycetes</taxon>
        <taxon>Micrococcales</taxon>
        <taxon>Microbacteriaceae</taxon>
        <taxon>Cryobacterium</taxon>
    </lineage>
</organism>
<dbReference type="AlphaFoldDB" id="A0A4R8W0C4"/>
<comment type="caution">
    <text evidence="2">The sequence shown here is derived from an EMBL/GenBank/DDBJ whole genome shotgun (WGS) entry which is preliminary data.</text>
</comment>
<accession>A0A4R8W0C4</accession>
<dbReference type="EMBL" id="SOFM01000049">
    <property type="protein sequence ID" value="TFB99878.1"/>
    <property type="molecule type" value="Genomic_DNA"/>
</dbReference>
<name>A0A4R8W0C4_9MICO</name>
<reference evidence="2 3" key="1">
    <citation type="submission" date="2019-03" db="EMBL/GenBank/DDBJ databases">
        <title>Genomics of glacier-inhabiting Cryobacterium strains.</title>
        <authorList>
            <person name="Liu Q."/>
            <person name="Xin Y.-H."/>
        </authorList>
    </citation>
    <scope>NUCLEOTIDE SEQUENCE [LARGE SCALE GENOMIC DNA]</scope>
    <source>
        <strain evidence="2 3">RHLT2-21</strain>
    </source>
</reference>
<dbReference type="SUPFAM" id="SSF56112">
    <property type="entry name" value="Protein kinase-like (PK-like)"/>
    <property type="match status" value="1"/>
</dbReference>
<keyword evidence="2" id="KW-0808">Transferase</keyword>